<dbReference type="OrthoDB" id="9773956at2"/>
<dbReference type="InterPro" id="IPR050351">
    <property type="entry name" value="BphY/WalK/GraS-like"/>
</dbReference>
<feature type="transmembrane region" description="Helical" evidence="8">
    <location>
        <begin position="12"/>
        <end position="29"/>
    </location>
</feature>
<dbReference type="PANTHER" id="PTHR45453:SF1">
    <property type="entry name" value="PHOSPHATE REGULON SENSOR PROTEIN PHOR"/>
    <property type="match status" value="1"/>
</dbReference>
<dbReference type="PRINTS" id="PR00344">
    <property type="entry name" value="BCTRLSENSOR"/>
</dbReference>
<reference evidence="10 11" key="1">
    <citation type="submission" date="2016-12" db="EMBL/GenBank/DDBJ databases">
        <authorList>
            <person name="Song W.-J."/>
            <person name="Kurnit D.M."/>
        </authorList>
    </citation>
    <scope>NUCLEOTIDE SEQUENCE [LARGE SCALE GENOMIC DNA]</scope>
    <source>
        <strain evidence="10 11">DSM 12503</strain>
    </source>
</reference>
<dbReference type="PANTHER" id="PTHR45453">
    <property type="entry name" value="PHOSPHATE REGULON SENSOR PROTEIN PHOR"/>
    <property type="match status" value="1"/>
</dbReference>
<accession>A0A1M7Y900</accession>
<dbReference type="EC" id="2.7.13.3" evidence="3"/>
<evidence type="ECO:0000256" key="1">
    <source>
        <dbReference type="ARBA" id="ARBA00000085"/>
    </source>
</evidence>
<dbReference type="GO" id="GO:0004721">
    <property type="term" value="F:phosphoprotein phosphatase activity"/>
    <property type="evidence" value="ECO:0007669"/>
    <property type="project" value="TreeGrafter"/>
</dbReference>
<dbReference type="Gene3D" id="1.10.287.130">
    <property type="match status" value="1"/>
</dbReference>
<organism evidence="10 11">
    <name type="scientific">Anaerocolumna xylanovorans DSM 12503</name>
    <dbReference type="NCBI Taxonomy" id="1121345"/>
    <lineage>
        <taxon>Bacteria</taxon>
        <taxon>Bacillati</taxon>
        <taxon>Bacillota</taxon>
        <taxon>Clostridia</taxon>
        <taxon>Lachnospirales</taxon>
        <taxon>Lachnospiraceae</taxon>
        <taxon>Anaerocolumna</taxon>
    </lineage>
</organism>
<dbReference type="Proteomes" id="UP000184612">
    <property type="component" value="Unassembled WGS sequence"/>
</dbReference>
<keyword evidence="11" id="KW-1185">Reference proteome</keyword>
<gene>
    <name evidence="10" type="ORF">SAMN02745217_02131</name>
</gene>
<comment type="subcellular location">
    <subcellularLocation>
        <location evidence="2">Membrane</location>
    </subcellularLocation>
</comment>
<dbReference type="EMBL" id="FRFD01000006">
    <property type="protein sequence ID" value="SHO49112.1"/>
    <property type="molecule type" value="Genomic_DNA"/>
</dbReference>
<evidence type="ECO:0000313" key="11">
    <source>
        <dbReference type="Proteomes" id="UP000184612"/>
    </source>
</evidence>
<dbReference type="PROSITE" id="PS50109">
    <property type="entry name" value="HIS_KIN"/>
    <property type="match status" value="1"/>
</dbReference>
<feature type="transmembrane region" description="Helical" evidence="8">
    <location>
        <begin position="35"/>
        <end position="55"/>
    </location>
</feature>
<dbReference type="SMART" id="SM00387">
    <property type="entry name" value="HATPase_c"/>
    <property type="match status" value="1"/>
</dbReference>
<keyword evidence="4" id="KW-0597">Phosphoprotein</keyword>
<dbReference type="InterPro" id="IPR004358">
    <property type="entry name" value="Sig_transdc_His_kin-like_C"/>
</dbReference>
<dbReference type="GO" id="GO:0000155">
    <property type="term" value="F:phosphorelay sensor kinase activity"/>
    <property type="evidence" value="ECO:0007669"/>
    <property type="project" value="InterPro"/>
</dbReference>
<dbReference type="InterPro" id="IPR003661">
    <property type="entry name" value="HisK_dim/P_dom"/>
</dbReference>
<dbReference type="AlphaFoldDB" id="A0A1M7Y900"/>
<keyword evidence="6 10" id="KW-0418">Kinase</keyword>
<evidence type="ECO:0000256" key="4">
    <source>
        <dbReference type="ARBA" id="ARBA00022553"/>
    </source>
</evidence>
<keyword evidence="7" id="KW-0902">Two-component regulatory system</keyword>
<dbReference type="SUPFAM" id="SSF55874">
    <property type="entry name" value="ATPase domain of HSP90 chaperone/DNA topoisomerase II/histidine kinase"/>
    <property type="match status" value="1"/>
</dbReference>
<dbReference type="Pfam" id="PF02518">
    <property type="entry name" value="HATPase_c"/>
    <property type="match status" value="1"/>
</dbReference>
<dbReference type="InterPro" id="IPR036097">
    <property type="entry name" value="HisK_dim/P_sf"/>
</dbReference>
<keyword evidence="5" id="KW-0808">Transferase</keyword>
<dbReference type="FunFam" id="3.30.565.10:FF:000006">
    <property type="entry name" value="Sensor histidine kinase WalK"/>
    <property type="match status" value="1"/>
</dbReference>
<evidence type="ECO:0000313" key="10">
    <source>
        <dbReference type="EMBL" id="SHO49112.1"/>
    </source>
</evidence>
<evidence type="ECO:0000256" key="3">
    <source>
        <dbReference type="ARBA" id="ARBA00012438"/>
    </source>
</evidence>
<keyword evidence="8" id="KW-0472">Membrane</keyword>
<dbReference type="CDD" id="cd00082">
    <property type="entry name" value="HisKA"/>
    <property type="match status" value="1"/>
</dbReference>
<sequence length="344" mass="39568">MKNKNKRIIKFIIFIEIIVYIAVTAILFFNSKQSVFSYLIPQISLILIFITIFASDRKSKVIFFKDILVLLDNMADNEISEERNTNENNYFSKIYHRIYKVYDILQANRETITEDKTNLQTYISDISHQIKTPVTNLKLLNTALMEYTITGEEQKKYLVIQNNQIEKIDFLIKSLTIASRLENKLINLSPQKASINQTIIAALEEIVIAAEKKEIEITFNNSNEYLITHDPKWTEEALVNILDNSVKYTLQKGSINILLEQTEAHIKISVSDTGIGIKEEDIPRIFKRFWRGNSTVTQGNGLGLYIAREIITLQGGYIVVDSTPDTKTCFSIYLPTKNYIDLST</sequence>
<keyword evidence="8" id="KW-1133">Transmembrane helix</keyword>
<dbReference type="SMART" id="SM00388">
    <property type="entry name" value="HisKA"/>
    <property type="match status" value="1"/>
</dbReference>
<evidence type="ECO:0000256" key="8">
    <source>
        <dbReference type="SAM" id="Phobius"/>
    </source>
</evidence>
<evidence type="ECO:0000256" key="2">
    <source>
        <dbReference type="ARBA" id="ARBA00004370"/>
    </source>
</evidence>
<proteinExistence type="predicted"/>
<dbReference type="SUPFAM" id="SSF47384">
    <property type="entry name" value="Homodimeric domain of signal transducing histidine kinase"/>
    <property type="match status" value="1"/>
</dbReference>
<evidence type="ECO:0000256" key="6">
    <source>
        <dbReference type="ARBA" id="ARBA00022777"/>
    </source>
</evidence>
<dbReference type="InterPro" id="IPR003594">
    <property type="entry name" value="HATPase_dom"/>
</dbReference>
<evidence type="ECO:0000256" key="7">
    <source>
        <dbReference type="ARBA" id="ARBA00023012"/>
    </source>
</evidence>
<name>A0A1M7Y900_9FIRM</name>
<feature type="domain" description="Histidine kinase" evidence="9">
    <location>
        <begin position="125"/>
        <end position="338"/>
    </location>
</feature>
<evidence type="ECO:0000256" key="5">
    <source>
        <dbReference type="ARBA" id="ARBA00022679"/>
    </source>
</evidence>
<dbReference type="Pfam" id="PF00512">
    <property type="entry name" value="HisKA"/>
    <property type="match status" value="1"/>
</dbReference>
<dbReference type="GO" id="GO:0016036">
    <property type="term" value="P:cellular response to phosphate starvation"/>
    <property type="evidence" value="ECO:0007669"/>
    <property type="project" value="TreeGrafter"/>
</dbReference>
<dbReference type="InterPro" id="IPR005467">
    <property type="entry name" value="His_kinase_dom"/>
</dbReference>
<keyword evidence="8" id="KW-0812">Transmembrane</keyword>
<comment type="catalytic activity">
    <reaction evidence="1">
        <text>ATP + protein L-histidine = ADP + protein N-phospho-L-histidine.</text>
        <dbReference type="EC" id="2.7.13.3"/>
    </reaction>
</comment>
<dbReference type="RefSeq" id="WP_073588842.1">
    <property type="nucleotide sequence ID" value="NZ_FRFD01000006.1"/>
</dbReference>
<dbReference type="STRING" id="1121345.SAMN02745217_02131"/>
<dbReference type="GO" id="GO:0005886">
    <property type="term" value="C:plasma membrane"/>
    <property type="evidence" value="ECO:0007669"/>
    <property type="project" value="TreeGrafter"/>
</dbReference>
<protein>
    <recommendedName>
        <fullName evidence="3">histidine kinase</fullName>
        <ecNumber evidence="3">2.7.13.3</ecNumber>
    </recommendedName>
</protein>
<dbReference type="Gene3D" id="3.30.565.10">
    <property type="entry name" value="Histidine kinase-like ATPase, C-terminal domain"/>
    <property type="match status" value="1"/>
</dbReference>
<dbReference type="InterPro" id="IPR036890">
    <property type="entry name" value="HATPase_C_sf"/>
</dbReference>
<evidence type="ECO:0000259" key="9">
    <source>
        <dbReference type="PROSITE" id="PS50109"/>
    </source>
</evidence>